<proteinExistence type="predicted"/>
<protein>
    <recommendedName>
        <fullName evidence="2">DUF7804 domain-containing protein</fullName>
    </recommendedName>
</protein>
<dbReference type="PANTHER" id="PTHR35127">
    <property type="entry name" value="OS03G0736900 PROTEIN"/>
    <property type="match status" value="1"/>
</dbReference>
<evidence type="ECO:0000313" key="4">
    <source>
        <dbReference type="Proteomes" id="UP000195402"/>
    </source>
</evidence>
<dbReference type="EMBL" id="MVGT01000481">
    <property type="protein sequence ID" value="OVA16573.1"/>
    <property type="molecule type" value="Genomic_DNA"/>
</dbReference>
<keyword evidence="4" id="KW-1185">Reference proteome</keyword>
<dbReference type="Pfam" id="PF25089">
    <property type="entry name" value="DUF7804"/>
    <property type="match status" value="1"/>
</dbReference>
<feature type="domain" description="DUF7804" evidence="2">
    <location>
        <begin position="145"/>
        <end position="237"/>
    </location>
</feature>
<dbReference type="PANTHER" id="PTHR35127:SF1">
    <property type="entry name" value="GENOME ASSEMBLY, CHROMOSOME: A10"/>
    <property type="match status" value="1"/>
</dbReference>
<dbReference type="OrthoDB" id="2013011at2759"/>
<feature type="compositionally biased region" description="Low complexity" evidence="1">
    <location>
        <begin position="48"/>
        <end position="59"/>
    </location>
</feature>
<evidence type="ECO:0000256" key="1">
    <source>
        <dbReference type="SAM" id="MobiDB-lite"/>
    </source>
</evidence>
<sequence length="310" mass="34085">MAASSLGVRCGKTFSFLNAEETQTRLGRRTTEAPPCGVGLYHHHHQLNPNPNNNKPNPKQQTTKRQIIIARACLISNNLDYNCRAAVINSSSVSPLDPIFGTELEICSSSNKREKQQQQRANAKRENMVGVGGEQQQQPPISSSISAEKLDEWINYSVSEIVRNIGEAPLLVHVYSKNKEEEGSVGSPPTTIPIPLIESRKAEPGSWAGIRRSWEEGSPIPDGIILVEQLKVNNNDDEDDNANCSSSSSSTKTWGVVIQGRGADSASSCYILKTCRVWSSFGFCTHFCLVRAKCFGEIADLQLKNSWLLN</sequence>
<organism evidence="3 4">
    <name type="scientific">Macleaya cordata</name>
    <name type="common">Five-seeded plume-poppy</name>
    <name type="synonym">Bocconia cordata</name>
    <dbReference type="NCBI Taxonomy" id="56857"/>
    <lineage>
        <taxon>Eukaryota</taxon>
        <taxon>Viridiplantae</taxon>
        <taxon>Streptophyta</taxon>
        <taxon>Embryophyta</taxon>
        <taxon>Tracheophyta</taxon>
        <taxon>Spermatophyta</taxon>
        <taxon>Magnoliopsida</taxon>
        <taxon>Ranunculales</taxon>
        <taxon>Papaveraceae</taxon>
        <taxon>Papaveroideae</taxon>
        <taxon>Macleaya</taxon>
    </lineage>
</organism>
<comment type="caution">
    <text evidence="3">The sequence shown here is derived from an EMBL/GenBank/DDBJ whole genome shotgun (WGS) entry which is preliminary data.</text>
</comment>
<reference evidence="3 4" key="1">
    <citation type="journal article" date="2017" name="Mol. Plant">
        <title>The Genome of Medicinal Plant Macleaya cordata Provides New Insights into Benzylisoquinoline Alkaloids Metabolism.</title>
        <authorList>
            <person name="Liu X."/>
            <person name="Liu Y."/>
            <person name="Huang P."/>
            <person name="Ma Y."/>
            <person name="Qing Z."/>
            <person name="Tang Q."/>
            <person name="Cao H."/>
            <person name="Cheng P."/>
            <person name="Zheng Y."/>
            <person name="Yuan Z."/>
            <person name="Zhou Y."/>
            <person name="Liu J."/>
            <person name="Tang Z."/>
            <person name="Zhuo Y."/>
            <person name="Zhang Y."/>
            <person name="Yu L."/>
            <person name="Huang J."/>
            <person name="Yang P."/>
            <person name="Peng Q."/>
            <person name="Zhang J."/>
            <person name="Jiang W."/>
            <person name="Zhang Z."/>
            <person name="Lin K."/>
            <person name="Ro D.K."/>
            <person name="Chen X."/>
            <person name="Xiong X."/>
            <person name="Shang Y."/>
            <person name="Huang S."/>
            <person name="Zeng J."/>
        </authorList>
    </citation>
    <scope>NUCLEOTIDE SEQUENCE [LARGE SCALE GENOMIC DNA]</scope>
    <source>
        <strain evidence="4">cv. BLH2017</strain>
        <tissue evidence="3">Root</tissue>
    </source>
</reference>
<dbReference type="STRING" id="56857.A0A200R1H3"/>
<dbReference type="Proteomes" id="UP000195402">
    <property type="component" value="Unassembled WGS sequence"/>
</dbReference>
<feature type="region of interest" description="Disordered" evidence="1">
    <location>
        <begin position="40"/>
        <end position="63"/>
    </location>
</feature>
<dbReference type="InParanoid" id="A0A200R1H3"/>
<dbReference type="OMA" id="EDDNANC"/>
<dbReference type="InterPro" id="IPR056706">
    <property type="entry name" value="DUF7804"/>
</dbReference>
<feature type="region of interest" description="Disordered" evidence="1">
    <location>
        <begin position="109"/>
        <end position="143"/>
    </location>
</feature>
<accession>A0A200R1H3</accession>
<dbReference type="AlphaFoldDB" id="A0A200R1H3"/>
<feature type="compositionally biased region" description="Basic and acidic residues" evidence="1">
    <location>
        <begin position="111"/>
        <end position="127"/>
    </location>
</feature>
<evidence type="ECO:0000313" key="3">
    <source>
        <dbReference type="EMBL" id="OVA16573.1"/>
    </source>
</evidence>
<evidence type="ECO:0000259" key="2">
    <source>
        <dbReference type="Pfam" id="PF25089"/>
    </source>
</evidence>
<name>A0A200R1H3_MACCD</name>
<gene>
    <name evidence="3" type="ORF">BVC80_1543g1</name>
</gene>
<dbReference type="FunCoup" id="A0A200R1H3">
    <property type="interactions" value="12"/>
</dbReference>